<organism evidence="9">
    <name type="scientific">Magallana gigas</name>
    <name type="common">Pacific oyster</name>
    <name type="synonym">Crassostrea gigas</name>
    <dbReference type="NCBI Taxonomy" id="29159"/>
    <lineage>
        <taxon>Eukaryota</taxon>
        <taxon>Metazoa</taxon>
        <taxon>Spiralia</taxon>
        <taxon>Lophotrochozoa</taxon>
        <taxon>Mollusca</taxon>
        <taxon>Bivalvia</taxon>
        <taxon>Autobranchia</taxon>
        <taxon>Pteriomorphia</taxon>
        <taxon>Ostreida</taxon>
        <taxon>Ostreoidea</taxon>
        <taxon>Ostreidae</taxon>
        <taxon>Magallana</taxon>
    </lineage>
</organism>
<name>K1RBK7_MAGGI</name>
<evidence type="ECO:0000256" key="5">
    <source>
        <dbReference type="ARBA" id="ARBA00022989"/>
    </source>
</evidence>
<dbReference type="Pfam" id="PF01644">
    <property type="entry name" value="Chitin_synth_1"/>
    <property type="match status" value="1"/>
</dbReference>
<keyword evidence="4 8" id="KW-0812">Transmembrane</keyword>
<evidence type="ECO:0000256" key="1">
    <source>
        <dbReference type="ARBA" id="ARBA00004141"/>
    </source>
</evidence>
<keyword evidence="5 8" id="KW-1133">Transmembrane helix</keyword>
<evidence type="ECO:0000313" key="9">
    <source>
        <dbReference type="EMBL" id="EKC38605.1"/>
    </source>
</evidence>
<comment type="subcellular location">
    <subcellularLocation>
        <location evidence="1">Membrane</location>
        <topology evidence="1">Multi-pass membrane protein</topology>
    </subcellularLocation>
</comment>
<dbReference type="InterPro" id="IPR004835">
    <property type="entry name" value="Chitin_synth"/>
</dbReference>
<dbReference type="Gene3D" id="3.90.550.10">
    <property type="entry name" value="Spore Coat Polysaccharide Biosynthesis Protein SpsA, Chain A"/>
    <property type="match status" value="1"/>
</dbReference>
<dbReference type="HOGENOM" id="CLU_708333_0_0_1"/>
<evidence type="ECO:0000256" key="3">
    <source>
        <dbReference type="ARBA" id="ARBA00022676"/>
    </source>
</evidence>
<dbReference type="PANTHER" id="PTHR22914:SF41">
    <property type="entry name" value="CHITIN SYNTHASE 7"/>
    <property type="match status" value="1"/>
</dbReference>
<gene>
    <name evidence="9" type="ORF">CGI_10025962</name>
</gene>
<feature type="region of interest" description="Disordered" evidence="7">
    <location>
        <begin position="361"/>
        <end position="390"/>
    </location>
</feature>
<keyword evidence="3" id="KW-0808">Transferase</keyword>
<evidence type="ECO:0000256" key="7">
    <source>
        <dbReference type="SAM" id="MobiDB-lite"/>
    </source>
</evidence>
<dbReference type="InParanoid" id="K1RBK7"/>
<evidence type="ECO:0000256" key="2">
    <source>
        <dbReference type="ARBA" id="ARBA00012543"/>
    </source>
</evidence>
<evidence type="ECO:0000256" key="6">
    <source>
        <dbReference type="ARBA" id="ARBA00023136"/>
    </source>
</evidence>
<dbReference type="GO" id="GO:0006031">
    <property type="term" value="P:chitin biosynthetic process"/>
    <property type="evidence" value="ECO:0007669"/>
    <property type="project" value="TreeGrafter"/>
</dbReference>
<keyword evidence="3" id="KW-0328">Glycosyltransferase</keyword>
<dbReference type="PANTHER" id="PTHR22914">
    <property type="entry name" value="CHITIN SYNTHASE"/>
    <property type="match status" value="1"/>
</dbReference>
<dbReference type="GO" id="GO:0004100">
    <property type="term" value="F:chitin synthase activity"/>
    <property type="evidence" value="ECO:0007669"/>
    <property type="project" value="UniProtKB-EC"/>
</dbReference>
<feature type="compositionally biased region" description="Polar residues" evidence="7">
    <location>
        <begin position="362"/>
        <end position="381"/>
    </location>
</feature>
<accession>K1RBK7</accession>
<keyword evidence="6 8" id="KW-0472">Membrane</keyword>
<feature type="transmembrane region" description="Helical" evidence="8">
    <location>
        <begin position="327"/>
        <end position="344"/>
    </location>
</feature>
<feature type="transmembrane region" description="Helical" evidence="8">
    <location>
        <begin position="232"/>
        <end position="250"/>
    </location>
</feature>
<dbReference type="AlphaFoldDB" id="K1RBK7"/>
<dbReference type="EMBL" id="JH817665">
    <property type="protein sequence ID" value="EKC38605.1"/>
    <property type="molecule type" value="Genomic_DNA"/>
</dbReference>
<proteinExistence type="predicted"/>
<dbReference type="GO" id="GO:0016020">
    <property type="term" value="C:membrane"/>
    <property type="evidence" value="ECO:0007669"/>
    <property type="project" value="UniProtKB-SubCell"/>
</dbReference>
<dbReference type="InterPro" id="IPR029044">
    <property type="entry name" value="Nucleotide-diphossugar_trans"/>
</dbReference>
<evidence type="ECO:0000256" key="8">
    <source>
        <dbReference type="SAM" id="Phobius"/>
    </source>
</evidence>
<evidence type="ECO:0000256" key="4">
    <source>
        <dbReference type="ARBA" id="ARBA00022692"/>
    </source>
</evidence>
<feature type="transmembrane region" description="Helical" evidence="8">
    <location>
        <begin position="262"/>
        <end position="287"/>
    </location>
</feature>
<dbReference type="SUPFAM" id="SSF53448">
    <property type="entry name" value="Nucleotide-diphospho-sugar transferases"/>
    <property type="match status" value="1"/>
</dbReference>
<protein>
    <recommendedName>
        <fullName evidence="2">chitin synthase</fullName>
        <ecNumber evidence="2">2.4.1.16</ecNumber>
    </recommendedName>
</protein>
<dbReference type="EC" id="2.4.1.16" evidence="2"/>
<reference evidence="9" key="1">
    <citation type="journal article" date="2012" name="Nature">
        <title>The oyster genome reveals stress adaptation and complexity of shell formation.</title>
        <authorList>
            <person name="Zhang G."/>
            <person name="Fang X."/>
            <person name="Guo X."/>
            <person name="Li L."/>
            <person name="Luo R."/>
            <person name="Xu F."/>
            <person name="Yang P."/>
            <person name="Zhang L."/>
            <person name="Wang X."/>
            <person name="Qi H."/>
            <person name="Xiong Z."/>
            <person name="Que H."/>
            <person name="Xie Y."/>
            <person name="Holland P.W."/>
            <person name="Paps J."/>
            <person name="Zhu Y."/>
            <person name="Wu F."/>
            <person name="Chen Y."/>
            <person name="Wang J."/>
            <person name="Peng C."/>
            <person name="Meng J."/>
            <person name="Yang L."/>
            <person name="Liu J."/>
            <person name="Wen B."/>
            <person name="Zhang N."/>
            <person name="Huang Z."/>
            <person name="Zhu Q."/>
            <person name="Feng Y."/>
            <person name="Mount A."/>
            <person name="Hedgecock D."/>
            <person name="Xu Z."/>
            <person name="Liu Y."/>
            <person name="Domazet-Loso T."/>
            <person name="Du Y."/>
            <person name="Sun X."/>
            <person name="Zhang S."/>
            <person name="Liu B."/>
            <person name="Cheng P."/>
            <person name="Jiang X."/>
            <person name="Li J."/>
            <person name="Fan D."/>
            <person name="Wang W."/>
            <person name="Fu W."/>
            <person name="Wang T."/>
            <person name="Wang B."/>
            <person name="Zhang J."/>
            <person name="Peng Z."/>
            <person name="Li Y."/>
            <person name="Li N."/>
            <person name="Wang J."/>
            <person name="Chen M."/>
            <person name="He Y."/>
            <person name="Tan F."/>
            <person name="Song X."/>
            <person name="Zheng Q."/>
            <person name="Huang R."/>
            <person name="Yang H."/>
            <person name="Du X."/>
            <person name="Chen L."/>
            <person name="Yang M."/>
            <person name="Gaffney P.M."/>
            <person name="Wang S."/>
            <person name="Luo L."/>
            <person name="She Z."/>
            <person name="Ming Y."/>
            <person name="Huang W."/>
            <person name="Zhang S."/>
            <person name="Huang B."/>
            <person name="Zhang Y."/>
            <person name="Qu T."/>
            <person name="Ni P."/>
            <person name="Miao G."/>
            <person name="Wang J."/>
            <person name="Wang Q."/>
            <person name="Steinberg C.E."/>
            <person name="Wang H."/>
            <person name="Li N."/>
            <person name="Qian L."/>
            <person name="Zhang G."/>
            <person name="Li Y."/>
            <person name="Yang H."/>
            <person name="Liu X."/>
            <person name="Wang J."/>
            <person name="Yin Y."/>
            <person name="Wang J."/>
        </authorList>
    </citation>
    <scope>NUCLEOTIDE SEQUENCE [LARGE SCALE GENOMIC DNA]</scope>
    <source>
        <strain evidence="9">05x7-T-G4-1.051#20</strain>
    </source>
</reference>
<sequence length="390" mass="44490">MVARLPEESRKEMQQLLESIQKISQGTSDKICFEAHIFVDGAVREKEMTEFALQLIGLLNDTLHIDAVSDSEKTWTPYGLRFKWDLTGPNKMKFYIHLKDSAKVKKKKRWSQIMYMSYILDFLSKQHTNRDVNPRDTNKFILTTDADVRFNPESVEALLDLMKRDTSVGAVCARTYPLGSGPVMWYQKFEYAVGHWFQKIQNGWRIDYCAASENETFCPEKFEEFYKQRRRWIVSTLANLISLITHWHLVRNSNHQVSFLFCLYQIILFALTFIGPSTVVCIVAGGLSYSWDINFVVSVILQVIVCLIYAGICLFGNEKWQMKSGKIITFLYSIIMAAVFIGLLERIAKEIIGITSDIGENVSDSTEKSTIPSGGSVSPGNSDEDIESGN</sequence>
<dbReference type="GO" id="GO:0071944">
    <property type="term" value="C:cell periphery"/>
    <property type="evidence" value="ECO:0007669"/>
    <property type="project" value="TreeGrafter"/>
</dbReference>
<feature type="transmembrane region" description="Helical" evidence="8">
    <location>
        <begin position="293"/>
        <end position="315"/>
    </location>
</feature>